<gene>
    <name evidence="2" type="ORF">PMAYCL1PPCAC_04034</name>
</gene>
<feature type="transmembrane region" description="Helical" evidence="1">
    <location>
        <begin position="50"/>
        <end position="75"/>
    </location>
</feature>
<keyword evidence="3" id="KW-1185">Reference proteome</keyword>
<feature type="non-terminal residue" evidence="2">
    <location>
        <position position="1"/>
    </location>
</feature>
<feature type="non-terminal residue" evidence="2">
    <location>
        <position position="84"/>
    </location>
</feature>
<evidence type="ECO:0000313" key="3">
    <source>
        <dbReference type="Proteomes" id="UP001328107"/>
    </source>
</evidence>
<accession>A0AAN4Z653</accession>
<sequence length="84" mass="9749">TSITSEAMKMRKLYISVLLRQTTNLLVFYVYPLLFTIIAFRFQVDFLPDAILATFRIGGVMSYSLQSLPQFYVLLSANKTFRRV</sequence>
<reference evidence="3" key="1">
    <citation type="submission" date="2022-10" db="EMBL/GenBank/DDBJ databases">
        <title>Genome assembly of Pristionchus species.</title>
        <authorList>
            <person name="Yoshida K."/>
            <person name="Sommer R.J."/>
        </authorList>
    </citation>
    <scope>NUCLEOTIDE SEQUENCE [LARGE SCALE GENOMIC DNA]</scope>
    <source>
        <strain evidence="3">RS5460</strain>
    </source>
</reference>
<comment type="caution">
    <text evidence="2">The sequence shown here is derived from an EMBL/GenBank/DDBJ whole genome shotgun (WGS) entry which is preliminary data.</text>
</comment>
<proteinExistence type="predicted"/>
<evidence type="ECO:0000256" key="1">
    <source>
        <dbReference type="SAM" id="Phobius"/>
    </source>
</evidence>
<feature type="transmembrane region" description="Helical" evidence="1">
    <location>
        <begin position="21"/>
        <end position="44"/>
    </location>
</feature>
<evidence type="ECO:0000313" key="2">
    <source>
        <dbReference type="EMBL" id="GMR33839.1"/>
    </source>
</evidence>
<protein>
    <recommendedName>
        <fullName evidence="4">G protein-coupled receptor</fullName>
    </recommendedName>
</protein>
<evidence type="ECO:0008006" key="4">
    <source>
        <dbReference type="Google" id="ProtNLM"/>
    </source>
</evidence>
<dbReference type="Proteomes" id="UP001328107">
    <property type="component" value="Unassembled WGS sequence"/>
</dbReference>
<dbReference type="EMBL" id="BTRK01000001">
    <property type="protein sequence ID" value="GMR33839.1"/>
    <property type="molecule type" value="Genomic_DNA"/>
</dbReference>
<keyword evidence="1" id="KW-0472">Membrane</keyword>
<organism evidence="2 3">
    <name type="scientific">Pristionchus mayeri</name>
    <dbReference type="NCBI Taxonomy" id="1317129"/>
    <lineage>
        <taxon>Eukaryota</taxon>
        <taxon>Metazoa</taxon>
        <taxon>Ecdysozoa</taxon>
        <taxon>Nematoda</taxon>
        <taxon>Chromadorea</taxon>
        <taxon>Rhabditida</taxon>
        <taxon>Rhabditina</taxon>
        <taxon>Diplogasteromorpha</taxon>
        <taxon>Diplogasteroidea</taxon>
        <taxon>Neodiplogasteridae</taxon>
        <taxon>Pristionchus</taxon>
    </lineage>
</organism>
<dbReference type="AlphaFoldDB" id="A0AAN4Z653"/>
<keyword evidence="1" id="KW-0812">Transmembrane</keyword>
<name>A0AAN4Z653_9BILA</name>
<keyword evidence="1" id="KW-1133">Transmembrane helix</keyword>